<dbReference type="Pfam" id="PF04172">
    <property type="entry name" value="LrgB"/>
    <property type="match status" value="1"/>
</dbReference>
<feature type="transmembrane region" description="Helical" evidence="6">
    <location>
        <begin position="32"/>
        <end position="51"/>
    </location>
</feature>
<feature type="transmembrane region" description="Helical" evidence="6">
    <location>
        <begin position="6"/>
        <end position="25"/>
    </location>
</feature>
<evidence type="ECO:0000313" key="8">
    <source>
        <dbReference type="Proteomes" id="UP000323732"/>
    </source>
</evidence>
<keyword evidence="3 6" id="KW-0812">Transmembrane</keyword>
<feature type="transmembrane region" description="Helical" evidence="6">
    <location>
        <begin position="92"/>
        <end position="115"/>
    </location>
</feature>
<organism evidence="7 8">
    <name type="scientific">Bacillus infantis</name>
    <dbReference type="NCBI Taxonomy" id="324767"/>
    <lineage>
        <taxon>Bacteria</taxon>
        <taxon>Bacillati</taxon>
        <taxon>Bacillota</taxon>
        <taxon>Bacilli</taxon>
        <taxon>Bacillales</taxon>
        <taxon>Bacillaceae</taxon>
        <taxon>Bacillus</taxon>
    </lineage>
</organism>
<keyword evidence="5 6" id="KW-0472">Membrane</keyword>
<evidence type="ECO:0000256" key="5">
    <source>
        <dbReference type="ARBA" id="ARBA00023136"/>
    </source>
</evidence>
<evidence type="ECO:0000256" key="4">
    <source>
        <dbReference type="ARBA" id="ARBA00022989"/>
    </source>
</evidence>
<dbReference type="RefSeq" id="WP_148949950.1">
    <property type="nucleotide sequence ID" value="NZ_VTES01000003.1"/>
</dbReference>
<protein>
    <submittedName>
        <fullName evidence="7">LrgB family protein</fullName>
    </submittedName>
</protein>
<comment type="caution">
    <text evidence="7">The sequence shown here is derived from an EMBL/GenBank/DDBJ whole genome shotgun (WGS) entry which is preliminary data.</text>
</comment>
<accession>A0A5D4SQT9</accession>
<dbReference type="PANTHER" id="PTHR30249:SF17">
    <property type="entry name" value="HOLIN-LIKE PROTEIN CIDB"/>
    <property type="match status" value="1"/>
</dbReference>
<evidence type="ECO:0000313" key="7">
    <source>
        <dbReference type="EMBL" id="TYS64196.1"/>
    </source>
</evidence>
<evidence type="ECO:0000256" key="2">
    <source>
        <dbReference type="ARBA" id="ARBA00022475"/>
    </source>
</evidence>
<evidence type="ECO:0000256" key="1">
    <source>
        <dbReference type="ARBA" id="ARBA00004651"/>
    </source>
</evidence>
<keyword evidence="2" id="KW-1003">Cell membrane</keyword>
<feature type="transmembrane region" description="Helical" evidence="6">
    <location>
        <begin position="63"/>
        <end position="80"/>
    </location>
</feature>
<dbReference type="AlphaFoldDB" id="A0A5D4SQT9"/>
<reference evidence="7 8" key="1">
    <citation type="submission" date="2019-08" db="EMBL/GenBank/DDBJ databases">
        <title>Bacillus genomes from the desert of Cuatro Cienegas, Coahuila.</title>
        <authorList>
            <person name="Olmedo-Alvarez G."/>
        </authorList>
    </citation>
    <scope>NUCLEOTIDE SEQUENCE [LARGE SCALE GENOMIC DNA]</scope>
    <source>
        <strain evidence="7 8">CH37_1T</strain>
    </source>
</reference>
<keyword evidence="4 6" id="KW-1133">Transmembrane helix</keyword>
<dbReference type="PANTHER" id="PTHR30249">
    <property type="entry name" value="PUTATIVE SEROTONIN TRANSPORTER"/>
    <property type="match status" value="1"/>
</dbReference>
<sequence length="230" mass="24666">MQSLIITILMIFSTITIYMVMASVYKRYSYPVFIPVLTSTIIIVALLAGLHVPYKEYMTGGKWIHFLLGPAVTALAYPLYTQREVLKKYSLPVLGGVFTGLITGMITGMLFAMLLGMNHELILSLIPKSITTPVAMQIADGIGGIPSMTVIFVTLAGFSGVLLGPSIIKWVRIRSSLGRGIALGSASHGLGTSKASEYGEVSVSMSSVSMTLCALLGSVFGPVIVWLFHI</sequence>
<gene>
    <name evidence="7" type="ORF">FZD47_12005</name>
</gene>
<dbReference type="EMBL" id="VTES01000003">
    <property type="protein sequence ID" value="TYS64196.1"/>
    <property type="molecule type" value="Genomic_DNA"/>
</dbReference>
<feature type="transmembrane region" description="Helical" evidence="6">
    <location>
        <begin position="150"/>
        <end position="171"/>
    </location>
</feature>
<feature type="transmembrane region" description="Helical" evidence="6">
    <location>
        <begin position="208"/>
        <end position="228"/>
    </location>
</feature>
<name>A0A5D4SQT9_9BACI</name>
<evidence type="ECO:0000256" key="6">
    <source>
        <dbReference type="SAM" id="Phobius"/>
    </source>
</evidence>
<dbReference type="Proteomes" id="UP000323732">
    <property type="component" value="Unassembled WGS sequence"/>
</dbReference>
<dbReference type="InterPro" id="IPR007300">
    <property type="entry name" value="CidB/LrgB"/>
</dbReference>
<dbReference type="GO" id="GO:0005886">
    <property type="term" value="C:plasma membrane"/>
    <property type="evidence" value="ECO:0007669"/>
    <property type="project" value="UniProtKB-SubCell"/>
</dbReference>
<proteinExistence type="predicted"/>
<comment type="subcellular location">
    <subcellularLocation>
        <location evidence="1">Cell membrane</location>
        <topology evidence="1">Multi-pass membrane protein</topology>
    </subcellularLocation>
</comment>
<evidence type="ECO:0000256" key="3">
    <source>
        <dbReference type="ARBA" id="ARBA00022692"/>
    </source>
</evidence>